<dbReference type="SUPFAM" id="SSF53474">
    <property type="entry name" value="alpha/beta-Hydrolases"/>
    <property type="match status" value="1"/>
</dbReference>
<evidence type="ECO:0000313" key="3">
    <source>
        <dbReference type="Proteomes" id="UP000585050"/>
    </source>
</evidence>
<accession>A0A7X8SQS8</accession>
<dbReference type="EMBL" id="JABAIL010000014">
    <property type="protein sequence ID" value="NLR94678.1"/>
    <property type="molecule type" value="Genomic_DNA"/>
</dbReference>
<reference evidence="2 3" key="1">
    <citation type="submission" date="2020-04" db="EMBL/GenBank/DDBJ databases">
        <title>Flammeovirga sp. SR4, a novel species isolated from seawater.</title>
        <authorList>
            <person name="Wang X."/>
        </authorList>
    </citation>
    <scope>NUCLEOTIDE SEQUENCE [LARGE SCALE GENOMIC DNA]</scope>
    <source>
        <strain evidence="2 3">SR4</strain>
    </source>
</reference>
<keyword evidence="3" id="KW-1185">Reference proteome</keyword>
<dbReference type="InterPro" id="IPR050266">
    <property type="entry name" value="AB_hydrolase_sf"/>
</dbReference>
<dbReference type="RefSeq" id="WP_168885387.1">
    <property type="nucleotide sequence ID" value="NZ_JABAIL010000014.1"/>
</dbReference>
<proteinExistence type="predicted"/>
<dbReference type="GO" id="GO:0016787">
    <property type="term" value="F:hydrolase activity"/>
    <property type="evidence" value="ECO:0007669"/>
    <property type="project" value="UniProtKB-KW"/>
</dbReference>
<dbReference type="PANTHER" id="PTHR43798">
    <property type="entry name" value="MONOACYLGLYCEROL LIPASE"/>
    <property type="match status" value="1"/>
</dbReference>
<keyword evidence="2" id="KW-0378">Hydrolase</keyword>
<dbReference type="AlphaFoldDB" id="A0A7X8SQS8"/>
<feature type="domain" description="AB hydrolase-1" evidence="1">
    <location>
        <begin position="19"/>
        <end position="162"/>
    </location>
</feature>
<dbReference type="InterPro" id="IPR029058">
    <property type="entry name" value="AB_hydrolase_fold"/>
</dbReference>
<dbReference type="InterPro" id="IPR000073">
    <property type="entry name" value="AB_hydrolase_1"/>
</dbReference>
<name>A0A7X8SQS8_9BACT</name>
<evidence type="ECO:0000313" key="2">
    <source>
        <dbReference type="EMBL" id="NLR94678.1"/>
    </source>
</evidence>
<dbReference type="Pfam" id="PF12697">
    <property type="entry name" value="Abhydrolase_6"/>
    <property type="match status" value="1"/>
</dbReference>
<dbReference type="Proteomes" id="UP000585050">
    <property type="component" value="Unassembled WGS sequence"/>
</dbReference>
<dbReference type="Gene3D" id="3.40.50.1820">
    <property type="entry name" value="alpha/beta hydrolase"/>
    <property type="match status" value="1"/>
</dbReference>
<organism evidence="2 3">
    <name type="scientific">Flammeovirga agarivorans</name>
    <dbReference type="NCBI Taxonomy" id="2726742"/>
    <lineage>
        <taxon>Bacteria</taxon>
        <taxon>Pseudomonadati</taxon>
        <taxon>Bacteroidota</taxon>
        <taxon>Cytophagia</taxon>
        <taxon>Cytophagales</taxon>
        <taxon>Flammeovirgaceae</taxon>
        <taxon>Flammeovirga</taxon>
    </lineage>
</organism>
<sequence length="262" mass="29891">MSSSVIYIPAENKQFSQPIILIHGALFSAEAWRGNFLEFFPKQGYDTYAISLSGHGNQGNKLLLNLYGIDDFTEDVVQLITSLEEKPILIGHSMGGLVAQMVAQKVSLTSVILLAAVPPYGVFRPMLQHMFSAPISLTKFAASTLFPFWKFFKTEAPEGIYSTLPTREVQLHVNKNIQRESLKAMIEMLIRDFNIEPKKVTCPMHHIGFKDDKIIFPEDVIKTASFYQQEYKIFDNMAHAFMFEPNWEIVGKYISDWMTKNH</sequence>
<comment type="caution">
    <text evidence="2">The sequence shown here is derived from an EMBL/GenBank/DDBJ whole genome shotgun (WGS) entry which is preliminary data.</text>
</comment>
<gene>
    <name evidence="2" type="ORF">HGP29_25965</name>
</gene>
<protein>
    <submittedName>
        <fullName evidence="2">Alpha/beta hydrolase</fullName>
    </submittedName>
</protein>
<evidence type="ECO:0000259" key="1">
    <source>
        <dbReference type="Pfam" id="PF12697"/>
    </source>
</evidence>